<feature type="region of interest" description="Disordered" evidence="1">
    <location>
        <begin position="1"/>
        <end position="39"/>
    </location>
</feature>
<dbReference type="EMBL" id="JXTC01000063">
    <property type="protein sequence ID" value="PON92679.1"/>
    <property type="molecule type" value="Genomic_DNA"/>
</dbReference>
<dbReference type="Proteomes" id="UP000237000">
    <property type="component" value="Unassembled WGS sequence"/>
</dbReference>
<proteinExistence type="predicted"/>
<gene>
    <name evidence="2" type="ORF">TorRG33x02_115390</name>
</gene>
<sequence length="66" mass="7403">MEAPAISAKIEDDEDRRSADEDQKSAINDRRSGNKVSWSKGTSTLMLGLLDSEGERRTRTIRKEGH</sequence>
<evidence type="ECO:0000256" key="1">
    <source>
        <dbReference type="SAM" id="MobiDB-lite"/>
    </source>
</evidence>
<keyword evidence="3" id="KW-1185">Reference proteome</keyword>
<evidence type="ECO:0000313" key="2">
    <source>
        <dbReference type="EMBL" id="PON92679.1"/>
    </source>
</evidence>
<feature type="compositionally biased region" description="Basic and acidic residues" evidence="1">
    <location>
        <begin position="15"/>
        <end position="32"/>
    </location>
</feature>
<dbReference type="InParanoid" id="A0A2P5F4L0"/>
<accession>A0A2P5F4L0</accession>
<name>A0A2P5F4L0_TREOI</name>
<comment type="caution">
    <text evidence="2">The sequence shown here is derived from an EMBL/GenBank/DDBJ whole genome shotgun (WGS) entry which is preliminary data.</text>
</comment>
<dbReference type="AlphaFoldDB" id="A0A2P5F4L0"/>
<protein>
    <submittedName>
        <fullName evidence="2">Uncharacterized protein</fullName>
    </submittedName>
</protein>
<reference evidence="3" key="1">
    <citation type="submission" date="2016-06" db="EMBL/GenBank/DDBJ databases">
        <title>Parallel loss of symbiosis genes in relatives of nitrogen-fixing non-legume Parasponia.</title>
        <authorList>
            <person name="Van Velzen R."/>
            <person name="Holmer R."/>
            <person name="Bu F."/>
            <person name="Rutten L."/>
            <person name="Van Zeijl A."/>
            <person name="Liu W."/>
            <person name="Santuari L."/>
            <person name="Cao Q."/>
            <person name="Sharma T."/>
            <person name="Shen D."/>
            <person name="Roswanjaya Y."/>
            <person name="Wardhani T."/>
            <person name="Kalhor M.S."/>
            <person name="Jansen J."/>
            <person name="Van den Hoogen J."/>
            <person name="Gungor B."/>
            <person name="Hartog M."/>
            <person name="Hontelez J."/>
            <person name="Verver J."/>
            <person name="Yang W.-C."/>
            <person name="Schijlen E."/>
            <person name="Repin R."/>
            <person name="Schilthuizen M."/>
            <person name="Schranz E."/>
            <person name="Heidstra R."/>
            <person name="Miyata K."/>
            <person name="Fedorova E."/>
            <person name="Kohlen W."/>
            <person name="Bisseling T."/>
            <person name="Smit S."/>
            <person name="Geurts R."/>
        </authorList>
    </citation>
    <scope>NUCLEOTIDE SEQUENCE [LARGE SCALE GENOMIC DNA]</scope>
    <source>
        <strain evidence="3">cv. RG33-2</strain>
    </source>
</reference>
<organism evidence="2 3">
    <name type="scientific">Trema orientale</name>
    <name type="common">Charcoal tree</name>
    <name type="synonym">Celtis orientalis</name>
    <dbReference type="NCBI Taxonomy" id="63057"/>
    <lineage>
        <taxon>Eukaryota</taxon>
        <taxon>Viridiplantae</taxon>
        <taxon>Streptophyta</taxon>
        <taxon>Embryophyta</taxon>
        <taxon>Tracheophyta</taxon>
        <taxon>Spermatophyta</taxon>
        <taxon>Magnoliopsida</taxon>
        <taxon>eudicotyledons</taxon>
        <taxon>Gunneridae</taxon>
        <taxon>Pentapetalae</taxon>
        <taxon>rosids</taxon>
        <taxon>fabids</taxon>
        <taxon>Rosales</taxon>
        <taxon>Cannabaceae</taxon>
        <taxon>Trema</taxon>
    </lineage>
</organism>
<evidence type="ECO:0000313" key="3">
    <source>
        <dbReference type="Proteomes" id="UP000237000"/>
    </source>
</evidence>